<feature type="compositionally biased region" description="Basic and acidic residues" evidence="1">
    <location>
        <begin position="32"/>
        <end position="44"/>
    </location>
</feature>
<dbReference type="Proteomes" id="UP001451303">
    <property type="component" value="Unassembled WGS sequence"/>
</dbReference>
<comment type="caution">
    <text evidence="2">The sequence shown here is derived from an EMBL/GenBank/DDBJ whole genome shotgun (WGS) entry which is preliminary data.</text>
</comment>
<proteinExistence type="predicted"/>
<protein>
    <submittedName>
        <fullName evidence="2">Uncharacterized protein</fullName>
    </submittedName>
</protein>
<evidence type="ECO:0000256" key="1">
    <source>
        <dbReference type="SAM" id="MobiDB-lite"/>
    </source>
</evidence>
<name>A0ABR3DEB3_NEUIN</name>
<feature type="compositionally biased region" description="Basic and acidic residues" evidence="1">
    <location>
        <begin position="77"/>
        <end position="89"/>
    </location>
</feature>
<accession>A0ABR3DEB3</accession>
<evidence type="ECO:0000313" key="3">
    <source>
        <dbReference type="Proteomes" id="UP001451303"/>
    </source>
</evidence>
<dbReference type="EMBL" id="JAVLET010000004">
    <property type="protein sequence ID" value="KAL0470929.1"/>
    <property type="molecule type" value="Genomic_DNA"/>
</dbReference>
<feature type="compositionally biased region" description="Polar residues" evidence="1">
    <location>
        <begin position="7"/>
        <end position="22"/>
    </location>
</feature>
<sequence>MEALGPSSMTRPSGSYGSSWDNTGLLGPATTKRTERGEETRDEGTSQDQLVTHFPLPNPGRRVIRMVSASPGVLLAHGREMDKKERDSGEQFSSSVF</sequence>
<evidence type="ECO:0000313" key="2">
    <source>
        <dbReference type="EMBL" id="KAL0470929.1"/>
    </source>
</evidence>
<reference evidence="2 3" key="1">
    <citation type="submission" date="2023-09" db="EMBL/GenBank/DDBJ databases">
        <title>Multi-omics analysis of a traditional fermented food reveals byproduct-associated fungal strains for waste-to-food upcycling.</title>
        <authorList>
            <consortium name="Lawrence Berkeley National Laboratory"/>
            <person name="Rekdal V.M."/>
            <person name="Villalobos-Escobedo J.M."/>
            <person name="Rodriguez-Valeron N."/>
            <person name="Garcia M.O."/>
            <person name="Vasquez D.P."/>
            <person name="Damayanti I."/>
            <person name="Sorensen P.M."/>
            <person name="Baidoo E.E."/>
            <person name="De Carvalho A.C."/>
            <person name="Riley R."/>
            <person name="Lipzen A."/>
            <person name="He G."/>
            <person name="Yan M."/>
            <person name="Haridas S."/>
            <person name="Daum C."/>
            <person name="Yoshinaga Y."/>
            <person name="Ng V."/>
            <person name="Grigoriev I.V."/>
            <person name="Munk R."/>
            <person name="Nuraida L."/>
            <person name="Wijaya C.H."/>
            <person name="Morales P.-C."/>
            <person name="Keasling J.D."/>
        </authorList>
    </citation>
    <scope>NUCLEOTIDE SEQUENCE [LARGE SCALE GENOMIC DNA]</scope>
    <source>
        <strain evidence="2 3">FGSC 2613</strain>
    </source>
</reference>
<feature type="region of interest" description="Disordered" evidence="1">
    <location>
        <begin position="1"/>
        <end position="59"/>
    </location>
</feature>
<gene>
    <name evidence="2" type="ORF">QR685DRAFT_597463</name>
</gene>
<keyword evidence="3" id="KW-1185">Reference proteome</keyword>
<feature type="region of interest" description="Disordered" evidence="1">
    <location>
        <begin position="75"/>
        <end position="97"/>
    </location>
</feature>
<organism evidence="2 3">
    <name type="scientific">Neurospora intermedia</name>
    <dbReference type="NCBI Taxonomy" id="5142"/>
    <lineage>
        <taxon>Eukaryota</taxon>
        <taxon>Fungi</taxon>
        <taxon>Dikarya</taxon>
        <taxon>Ascomycota</taxon>
        <taxon>Pezizomycotina</taxon>
        <taxon>Sordariomycetes</taxon>
        <taxon>Sordariomycetidae</taxon>
        <taxon>Sordariales</taxon>
        <taxon>Sordariaceae</taxon>
        <taxon>Neurospora</taxon>
    </lineage>
</organism>